<sequence>AINHVLFSTKGGFGVKCYGITKDPNSEEYILILEYMRGGDFNALLNICNGCRPQEISGLPPEYEFIMKKCWDADPVKRPSAAELLHYFDNKLDQINHENTLLNFKFSTPLLSNNCKSVSFDHKNLPVPKNL</sequence>
<gene>
    <name evidence="1" type="ORF">RPERSI_LOCUS24054</name>
</gene>
<reference evidence="1" key="1">
    <citation type="submission" date="2021-06" db="EMBL/GenBank/DDBJ databases">
        <authorList>
            <person name="Kallberg Y."/>
            <person name="Tangrot J."/>
            <person name="Rosling A."/>
        </authorList>
    </citation>
    <scope>NUCLEOTIDE SEQUENCE</scope>
    <source>
        <strain evidence="1">MA461A</strain>
    </source>
</reference>
<feature type="non-terminal residue" evidence="1">
    <location>
        <position position="131"/>
    </location>
</feature>
<dbReference type="Proteomes" id="UP000789920">
    <property type="component" value="Unassembled WGS sequence"/>
</dbReference>
<evidence type="ECO:0000313" key="2">
    <source>
        <dbReference type="Proteomes" id="UP000789920"/>
    </source>
</evidence>
<proteinExistence type="predicted"/>
<protein>
    <submittedName>
        <fullName evidence="1">8770_t:CDS:1</fullName>
    </submittedName>
</protein>
<name>A0ACA9RWD7_9GLOM</name>
<comment type="caution">
    <text evidence="1">The sequence shown here is derived from an EMBL/GenBank/DDBJ whole genome shotgun (WGS) entry which is preliminary data.</text>
</comment>
<evidence type="ECO:0000313" key="1">
    <source>
        <dbReference type="EMBL" id="CAG8814716.1"/>
    </source>
</evidence>
<feature type="non-terminal residue" evidence="1">
    <location>
        <position position="1"/>
    </location>
</feature>
<organism evidence="1 2">
    <name type="scientific">Racocetra persica</name>
    <dbReference type="NCBI Taxonomy" id="160502"/>
    <lineage>
        <taxon>Eukaryota</taxon>
        <taxon>Fungi</taxon>
        <taxon>Fungi incertae sedis</taxon>
        <taxon>Mucoromycota</taxon>
        <taxon>Glomeromycotina</taxon>
        <taxon>Glomeromycetes</taxon>
        <taxon>Diversisporales</taxon>
        <taxon>Gigasporaceae</taxon>
        <taxon>Racocetra</taxon>
    </lineage>
</organism>
<keyword evidence="2" id="KW-1185">Reference proteome</keyword>
<accession>A0ACA9RWD7</accession>
<dbReference type="EMBL" id="CAJVQC010076478">
    <property type="protein sequence ID" value="CAG8814716.1"/>
    <property type="molecule type" value="Genomic_DNA"/>
</dbReference>